<comment type="caution">
    <text evidence="6">The sequence shown here is derived from an EMBL/GenBank/DDBJ whole genome shotgun (WGS) entry which is preliminary data.</text>
</comment>
<evidence type="ECO:0000256" key="2">
    <source>
        <dbReference type="ARBA" id="ARBA00022690"/>
    </source>
</evidence>
<dbReference type="InterPro" id="IPR023796">
    <property type="entry name" value="Serpin_dom"/>
</dbReference>
<dbReference type="PANTHER" id="PTHR11461:SF211">
    <property type="entry name" value="GH10112P-RELATED"/>
    <property type="match status" value="1"/>
</dbReference>
<dbReference type="GO" id="GO:0005615">
    <property type="term" value="C:extracellular space"/>
    <property type="evidence" value="ECO:0007669"/>
    <property type="project" value="InterPro"/>
</dbReference>
<gene>
    <name evidence="6" type="ORF">FJT64_020718</name>
</gene>
<dbReference type="InterPro" id="IPR036186">
    <property type="entry name" value="Serpin_sf"/>
</dbReference>
<dbReference type="InterPro" id="IPR042185">
    <property type="entry name" value="Serpin_sf_2"/>
</dbReference>
<comment type="similarity">
    <text evidence="1 4">Belongs to the serpin family.</text>
</comment>
<keyword evidence="3" id="KW-0722">Serine protease inhibitor</keyword>
<dbReference type="InterPro" id="IPR042178">
    <property type="entry name" value="Serpin_sf_1"/>
</dbReference>
<reference evidence="6 7" key="1">
    <citation type="submission" date="2019-07" db="EMBL/GenBank/DDBJ databases">
        <title>Draft genome assembly of a fouling barnacle, Amphibalanus amphitrite (Darwin, 1854): The first reference genome for Thecostraca.</title>
        <authorList>
            <person name="Kim W."/>
        </authorList>
    </citation>
    <scope>NUCLEOTIDE SEQUENCE [LARGE SCALE GENOMIC DNA]</scope>
    <source>
        <strain evidence="6">SNU_AA5</strain>
        <tissue evidence="6">Soma without cirri and trophi</tissue>
    </source>
</reference>
<name>A0A6A4WZS1_AMPAM</name>
<dbReference type="Gene3D" id="2.30.39.10">
    <property type="entry name" value="Alpha-1-antitrypsin, domain 1"/>
    <property type="match status" value="1"/>
</dbReference>
<dbReference type="PANTHER" id="PTHR11461">
    <property type="entry name" value="SERINE PROTEASE INHIBITOR, SERPIN"/>
    <property type="match status" value="1"/>
</dbReference>
<dbReference type="Pfam" id="PF00079">
    <property type="entry name" value="Serpin"/>
    <property type="match status" value="1"/>
</dbReference>
<evidence type="ECO:0000313" key="6">
    <source>
        <dbReference type="EMBL" id="KAF0308008.1"/>
    </source>
</evidence>
<protein>
    <submittedName>
        <fullName evidence="6">Leukocyte elastase inhibitor C</fullName>
    </submittedName>
</protein>
<dbReference type="Gene3D" id="3.30.497.10">
    <property type="entry name" value="Antithrombin, subunit I, domain 2"/>
    <property type="match status" value="1"/>
</dbReference>
<sequence length="377" mass="41759">MDAATRHQRDTACQLFKLIAEAADGENVLLSPFSICTALAMAFAGAAGDTELQLRQALKLLPKDAAALHNGYGKVLAKLNDPPNVTLTTANKMYVQNSYSILDSYLELMKNKYQSDLKSVDFEDAVSTSKLINDDVESMTKGKIKDLMDPSAFNGQVRLVLVNAIYFNGSWKEKFYKEATRMEDFFVTPEVAVKTSMMHMEGTQFRCRPSCAGLGCKALELPYEGKRFSMLLLLPDEKDGLAALEEKLAGIPVQSIVKRLGNRKTSISIPKFKLETFYNLEGHLQKLGVTDLFDARSADLSKISGSRDLFVSKVVHKAFIEVNEEGTEAAAATGPIAVLACRGPEPFRFFAHHPFFFAIVDNKLDLVLFSGRYVRPE</sequence>
<evidence type="ECO:0000256" key="4">
    <source>
        <dbReference type="RuleBase" id="RU000411"/>
    </source>
</evidence>
<keyword evidence="7" id="KW-1185">Reference proteome</keyword>
<keyword evidence="2" id="KW-0646">Protease inhibitor</keyword>
<dbReference type="InterPro" id="IPR000215">
    <property type="entry name" value="Serpin_fam"/>
</dbReference>
<dbReference type="SUPFAM" id="SSF56574">
    <property type="entry name" value="Serpins"/>
    <property type="match status" value="1"/>
</dbReference>
<dbReference type="Proteomes" id="UP000440578">
    <property type="component" value="Unassembled WGS sequence"/>
</dbReference>
<evidence type="ECO:0000259" key="5">
    <source>
        <dbReference type="SMART" id="SM00093"/>
    </source>
</evidence>
<dbReference type="AlphaFoldDB" id="A0A6A4WZS1"/>
<proteinExistence type="inferred from homology"/>
<dbReference type="EMBL" id="VIIS01000517">
    <property type="protein sequence ID" value="KAF0308008.1"/>
    <property type="molecule type" value="Genomic_DNA"/>
</dbReference>
<evidence type="ECO:0000256" key="1">
    <source>
        <dbReference type="ARBA" id="ARBA00009500"/>
    </source>
</evidence>
<accession>A0A6A4WZS1</accession>
<dbReference type="CDD" id="cd00172">
    <property type="entry name" value="serpin"/>
    <property type="match status" value="1"/>
</dbReference>
<dbReference type="SMART" id="SM00093">
    <property type="entry name" value="SERPIN"/>
    <property type="match status" value="1"/>
</dbReference>
<dbReference type="OrthoDB" id="6347071at2759"/>
<feature type="domain" description="Serpin" evidence="5">
    <location>
        <begin position="13"/>
        <end position="376"/>
    </location>
</feature>
<organism evidence="6 7">
    <name type="scientific">Amphibalanus amphitrite</name>
    <name type="common">Striped barnacle</name>
    <name type="synonym">Balanus amphitrite</name>
    <dbReference type="NCBI Taxonomy" id="1232801"/>
    <lineage>
        <taxon>Eukaryota</taxon>
        <taxon>Metazoa</taxon>
        <taxon>Ecdysozoa</taxon>
        <taxon>Arthropoda</taxon>
        <taxon>Crustacea</taxon>
        <taxon>Multicrustacea</taxon>
        <taxon>Cirripedia</taxon>
        <taxon>Thoracica</taxon>
        <taxon>Thoracicalcarea</taxon>
        <taxon>Balanomorpha</taxon>
        <taxon>Balanoidea</taxon>
        <taxon>Balanidae</taxon>
        <taxon>Amphibalaninae</taxon>
        <taxon>Amphibalanus</taxon>
    </lineage>
</organism>
<evidence type="ECO:0000313" key="7">
    <source>
        <dbReference type="Proteomes" id="UP000440578"/>
    </source>
</evidence>
<dbReference type="GO" id="GO:0004867">
    <property type="term" value="F:serine-type endopeptidase inhibitor activity"/>
    <property type="evidence" value="ECO:0007669"/>
    <property type="project" value="UniProtKB-KW"/>
</dbReference>
<evidence type="ECO:0000256" key="3">
    <source>
        <dbReference type="ARBA" id="ARBA00022900"/>
    </source>
</evidence>